<reference evidence="1" key="1">
    <citation type="journal article" date="2015" name="Genome Biol. Evol.">
        <title>Organellar Genomes of White Spruce (Picea glauca): Assembly and Annotation.</title>
        <authorList>
            <person name="Jackman S.D."/>
            <person name="Warren R.L."/>
            <person name="Gibb E.A."/>
            <person name="Vandervalk B.P."/>
            <person name="Mohamadi H."/>
            <person name="Chu J."/>
            <person name="Raymond A."/>
            <person name="Pleasance S."/>
            <person name="Coope R."/>
            <person name="Wildung M.R."/>
            <person name="Ritland C.E."/>
            <person name="Bousquet J."/>
            <person name="Jones S.J."/>
            <person name="Bohlmann J."/>
            <person name="Birol I."/>
        </authorList>
    </citation>
    <scope>NUCLEOTIDE SEQUENCE [LARGE SCALE GENOMIC DNA]</scope>
    <source>
        <tissue evidence="1">Flushing bud</tissue>
    </source>
</reference>
<name>A0A117NI57_PICGL</name>
<accession>A0A117NI57</accession>
<dbReference type="EMBL" id="LKAM01000003">
    <property type="protein sequence ID" value="KUM49445.1"/>
    <property type="molecule type" value="Genomic_DNA"/>
</dbReference>
<gene>
    <name evidence="1" type="ORF">ABT39_MTgene3996</name>
</gene>
<protein>
    <submittedName>
        <fullName evidence="1">Uncharacterized protein</fullName>
    </submittedName>
</protein>
<evidence type="ECO:0000313" key="1">
    <source>
        <dbReference type="EMBL" id="KUM49445.1"/>
    </source>
</evidence>
<organism evidence="1">
    <name type="scientific">Picea glauca</name>
    <name type="common">White spruce</name>
    <name type="synonym">Pinus glauca</name>
    <dbReference type="NCBI Taxonomy" id="3330"/>
    <lineage>
        <taxon>Eukaryota</taxon>
        <taxon>Viridiplantae</taxon>
        <taxon>Streptophyta</taxon>
        <taxon>Embryophyta</taxon>
        <taxon>Tracheophyta</taxon>
        <taxon>Spermatophyta</taxon>
        <taxon>Pinopsida</taxon>
        <taxon>Pinidae</taxon>
        <taxon>Conifers I</taxon>
        <taxon>Pinales</taxon>
        <taxon>Pinaceae</taxon>
        <taxon>Picea</taxon>
    </lineage>
</organism>
<dbReference type="AlphaFoldDB" id="A0A117NI57"/>
<geneLocation type="mitochondrion" evidence="1"/>
<comment type="caution">
    <text evidence="1">The sequence shown here is derived from an EMBL/GenBank/DDBJ whole genome shotgun (WGS) entry which is preliminary data.</text>
</comment>
<sequence>MYTPAHAMRGRYSFKKSLIRRVCPRVKQSTIRRFGTLHRIKQSLKQEGLLDKMDLHMLAAPLPVLGA</sequence>
<keyword evidence="1" id="KW-0496">Mitochondrion</keyword>
<proteinExistence type="predicted"/>